<protein>
    <submittedName>
        <fullName evidence="2">Uncharacterized protein</fullName>
    </submittedName>
</protein>
<feature type="region of interest" description="Disordered" evidence="1">
    <location>
        <begin position="1"/>
        <end position="20"/>
    </location>
</feature>
<evidence type="ECO:0000313" key="2">
    <source>
        <dbReference type="EMBL" id="KAE9387979.1"/>
    </source>
</evidence>
<dbReference type="InterPro" id="IPR036047">
    <property type="entry name" value="F-box-like_dom_sf"/>
</dbReference>
<keyword evidence="3" id="KW-1185">Reference proteome</keyword>
<proteinExistence type="predicted"/>
<dbReference type="OrthoDB" id="2269034at2759"/>
<name>A0A6A4GQD6_9AGAR</name>
<dbReference type="Proteomes" id="UP000799118">
    <property type="component" value="Unassembled WGS sequence"/>
</dbReference>
<reference evidence="2" key="1">
    <citation type="journal article" date="2019" name="Environ. Microbiol.">
        <title>Fungal ecological strategies reflected in gene transcription - a case study of two litter decomposers.</title>
        <authorList>
            <person name="Barbi F."/>
            <person name="Kohler A."/>
            <person name="Barry K."/>
            <person name="Baskaran P."/>
            <person name="Daum C."/>
            <person name="Fauchery L."/>
            <person name="Ihrmark K."/>
            <person name="Kuo A."/>
            <person name="LaButti K."/>
            <person name="Lipzen A."/>
            <person name="Morin E."/>
            <person name="Grigoriev I.V."/>
            <person name="Henrissat B."/>
            <person name="Lindahl B."/>
            <person name="Martin F."/>
        </authorList>
    </citation>
    <scope>NUCLEOTIDE SEQUENCE</scope>
    <source>
        <strain evidence="2">JB14</strain>
    </source>
</reference>
<evidence type="ECO:0000313" key="3">
    <source>
        <dbReference type="Proteomes" id="UP000799118"/>
    </source>
</evidence>
<accession>A0A6A4GQD6</accession>
<dbReference type="EMBL" id="ML769769">
    <property type="protein sequence ID" value="KAE9387979.1"/>
    <property type="molecule type" value="Genomic_DNA"/>
</dbReference>
<dbReference type="SUPFAM" id="SSF81383">
    <property type="entry name" value="F-box domain"/>
    <property type="match status" value="1"/>
</dbReference>
<evidence type="ECO:0000256" key="1">
    <source>
        <dbReference type="SAM" id="MobiDB-lite"/>
    </source>
</evidence>
<gene>
    <name evidence="2" type="ORF">BT96DRAFT_981216</name>
</gene>
<sequence>MANSKLSSLLGPNEKNSSFKPRIESQAIDAQAQKKRLYDYKTQLSSLLSPIRHIPNEILCLIFEFACTENFLQEYPWPSNLVVRPTEVASPVMTYLPALAISAVCKRWRDLGLVSNHLWSRLKLEILHVEENSELAETAPDMHASDTHGGFISTLQLYLSWTARVMLRFSSTFK</sequence>
<organism evidence="2 3">
    <name type="scientific">Gymnopus androsaceus JB14</name>
    <dbReference type="NCBI Taxonomy" id="1447944"/>
    <lineage>
        <taxon>Eukaryota</taxon>
        <taxon>Fungi</taxon>
        <taxon>Dikarya</taxon>
        <taxon>Basidiomycota</taxon>
        <taxon>Agaricomycotina</taxon>
        <taxon>Agaricomycetes</taxon>
        <taxon>Agaricomycetidae</taxon>
        <taxon>Agaricales</taxon>
        <taxon>Marasmiineae</taxon>
        <taxon>Omphalotaceae</taxon>
        <taxon>Gymnopus</taxon>
    </lineage>
</organism>
<dbReference type="AlphaFoldDB" id="A0A6A4GQD6"/>